<evidence type="ECO:0000313" key="3">
    <source>
        <dbReference type="Proteomes" id="UP000241434"/>
    </source>
</evidence>
<protein>
    <submittedName>
        <fullName evidence="2">Uncharacterized protein</fullName>
    </submittedName>
</protein>
<keyword evidence="1" id="KW-0812">Transmembrane</keyword>
<dbReference type="RefSeq" id="WP_106776435.1">
    <property type="nucleotide sequence ID" value="NZ_JBGGGQ010000001.1"/>
</dbReference>
<dbReference type="Proteomes" id="UP000241434">
    <property type="component" value="Unassembled WGS sequence"/>
</dbReference>
<dbReference type="EMBL" id="JYGE01000003">
    <property type="protein sequence ID" value="PSJ31697.1"/>
    <property type="molecule type" value="Genomic_DNA"/>
</dbReference>
<gene>
    <name evidence="2" type="ORF">UF10_03440</name>
</gene>
<evidence type="ECO:0000256" key="1">
    <source>
        <dbReference type="SAM" id="Phobius"/>
    </source>
</evidence>
<keyword evidence="1" id="KW-0472">Membrane</keyword>
<feature type="transmembrane region" description="Helical" evidence="1">
    <location>
        <begin position="12"/>
        <end position="33"/>
    </location>
</feature>
<keyword evidence="1" id="KW-1133">Transmembrane helix</keyword>
<reference evidence="2" key="1">
    <citation type="thesis" date="2015" institute="Rutgers" country="The State University of New Jersey, 14 College Farm Rd., New Brunswick, NJ, USA">
        <title>Ammonia toxicity in bacteria and its implications for treatment of and resource recovery from highly nitrogenous organic wastes.</title>
        <authorList>
            <person name="Luther A.K."/>
        </authorList>
    </citation>
    <scope>NUCLEOTIDE SEQUENCE</scope>
    <source>
        <strain evidence="2">RT-10B</strain>
    </source>
</reference>
<proteinExistence type="predicted"/>
<organism evidence="2 3">
    <name type="scientific">Peptostreptococcus russellii</name>
    <dbReference type="NCBI Taxonomy" id="215200"/>
    <lineage>
        <taxon>Bacteria</taxon>
        <taxon>Bacillati</taxon>
        <taxon>Bacillota</taxon>
        <taxon>Clostridia</taxon>
        <taxon>Peptostreptococcales</taxon>
        <taxon>Peptostreptococcaceae</taxon>
        <taxon>Peptostreptococcus</taxon>
    </lineage>
</organism>
<dbReference type="AlphaFoldDB" id="A0A2P7Q179"/>
<accession>A0A2P7Q179</accession>
<comment type="caution">
    <text evidence="2">The sequence shown here is derived from an EMBL/GenBank/DDBJ whole genome shotgun (WGS) entry which is preliminary data.</text>
</comment>
<sequence>MKRDASLSMDTILSVLLISAITYSMVLSFSNLIQMNENIDDENDLLGLLVGIAEKENEKIALSSMDSLDTEDRQEILEGYNIRVRRTILEGKFGLVKSQITVLKEGSEESLSTYSVIGASL</sequence>
<evidence type="ECO:0000313" key="2">
    <source>
        <dbReference type="EMBL" id="PSJ31697.1"/>
    </source>
</evidence>
<keyword evidence="3" id="KW-1185">Reference proteome</keyword>
<name>A0A2P7Q179_9FIRM</name>